<comment type="caution">
    <text evidence="2">The sequence shown here is derived from an EMBL/GenBank/DDBJ whole genome shotgun (WGS) entry which is preliminary data.</text>
</comment>
<dbReference type="Pfam" id="PF13443">
    <property type="entry name" value="HTH_26"/>
    <property type="match status" value="1"/>
</dbReference>
<organism evidence="2 3">
    <name type="scientific">Limnoraphis robusta CCNP1315</name>
    <dbReference type="NCBI Taxonomy" id="3110306"/>
    <lineage>
        <taxon>Bacteria</taxon>
        <taxon>Bacillati</taxon>
        <taxon>Cyanobacteriota</taxon>
        <taxon>Cyanophyceae</taxon>
        <taxon>Oscillatoriophycideae</taxon>
        <taxon>Oscillatoriales</taxon>
        <taxon>Sirenicapillariaceae</taxon>
        <taxon>Limnoraphis</taxon>
    </lineage>
</organism>
<protein>
    <submittedName>
        <fullName evidence="2">Helix-turn-helix transcriptional regulator</fullName>
    </submittedName>
</protein>
<dbReference type="InterPro" id="IPR010982">
    <property type="entry name" value="Lambda_DNA-bd_dom_sf"/>
</dbReference>
<dbReference type="Proteomes" id="UP001301728">
    <property type="component" value="Unassembled WGS sequence"/>
</dbReference>
<keyword evidence="3" id="KW-1185">Reference proteome</keyword>
<evidence type="ECO:0000259" key="1">
    <source>
        <dbReference type="Pfam" id="PF13443"/>
    </source>
</evidence>
<gene>
    <name evidence="2" type="ORF">VB854_22065</name>
</gene>
<proteinExistence type="predicted"/>
<dbReference type="EMBL" id="JAYGHT010000135">
    <property type="protein sequence ID" value="MEA5521628.1"/>
    <property type="molecule type" value="Genomic_DNA"/>
</dbReference>
<name>A0ABU5U4R1_9CYAN</name>
<sequence length="89" mass="10222">MAIAVDSLFGFTYDESGVKGLMPMINKLREMIESRQVTKYSIYKDGRISKQTVYNLVNNPSLIPDGKTLEVLCDFFQCQPNELLEWIPE</sequence>
<reference evidence="2 3" key="1">
    <citation type="submission" date="2023-12" db="EMBL/GenBank/DDBJ databases">
        <title>Baltic Sea Cyanobacteria.</title>
        <authorList>
            <person name="Delbaje E."/>
            <person name="Fewer D.P."/>
            <person name="Shishido T.K."/>
        </authorList>
    </citation>
    <scope>NUCLEOTIDE SEQUENCE [LARGE SCALE GENOMIC DNA]</scope>
    <source>
        <strain evidence="2 3">CCNP 1315</strain>
    </source>
</reference>
<dbReference type="SUPFAM" id="SSF47413">
    <property type="entry name" value="lambda repressor-like DNA-binding domains"/>
    <property type="match status" value="1"/>
</dbReference>
<evidence type="ECO:0000313" key="2">
    <source>
        <dbReference type="EMBL" id="MEA5521628.1"/>
    </source>
</evidence>
<dbReference type="Gene3D" id="1.10.260.40">
    <property type="entry name" value="lambda repressor-like DNA-binding domains"/>
    <property type="match status" value="1"/>
</dbReference>
<dbReference type="RefSeq" id="WP_323219954.1">
    <property type="nucleotide sequence ID" value="NZ_JAYGHT010000135.1"/>
</dbReference>
<evidence type="ECO:0000313" key="3">
    <source>
        <dbReference type="Proteomes" id="UP001301728"/>
    </source>
</evidence>
<feature type="domain" description="HTH cro/C1-type" evidence="1">
    <location>
        <begin position="27"/>
        <end position="89"/>
    </location>
</feature>
<dbReference type="InterPro" id="IPR001387">
    <property type="entry name" value="Cro/C1-type_HTH"/>
</dbReference>
<accession>A0ABU5U4R1</accession>